<organism evidence="1 2">
    <name type="scientific">Amniculicola lignicola CBS 123094</name>
    <dbReference type="NCBI Taxonomy" id="1392246"/>
    <lineage>
        <taxon>Eukaryota</taxon>
        <taxon>Fungi</taxon>
        <taxon>Dikarya</taxon>
        <taxon>Ascomycota</taxon>
        <taxon>Pezizomycotina</taxon>
        <taxon>Dothideomycetes</taxon>
        <taxon>Pleosporomycetidae</taxon>
        <taxon>Pleosporales</taxon>
        <taxon>Amniculicolaceae</taxon>
        <taxon>Amniculicola</taxon>
    </lineage>
</organism>
<gene>
    <name evidence="1" type="ORF">P154DRAFT_620204</name>
</gene>
<sequence>MSDSALQTHLAQAQLQLAEAQLQSSLKSQILTLATAIYGARSASEIAILPMGVMSDFRMYHSVALIAYTSPPGTFTQWKVLLDTSEFGDHEYLGPSEQLRSILEKLTCRMRETMNKVIFTPQRTMIHNDIPDVAQGPKSFASRD</sequence>
<reference evidence="1" key="1">
    <citation type="journal article" date="2020" name="Stud. Mycol.">
        <title>101 Dothideomycetes genomes: a test case for predicting lifestyles and emergence of pathogens.</title>
        <authorList>
            <person name="Haridas S."/>
            <person name="Albert R."/>
            <person name="Binder M."/>
            <person name="Bloem J."/>
            <person name="Labutti K."/>
            <person name="Salamov A."/>
            <person name="Andreopoulos B."/>
            <person name="Baker S."/>
            <person name="Barry K."/>
            <person name="Bills G."/>
            <person name="Bluhm B."/>
            <person name="Cannon C."/>
            <person name="Castanera R."/>
            <person name="Culley D."/>
            <person name="Daum C."/>
            <person name="Ezra D."/>
            <person name="Gonzalez J."/>
            <person name="Henrissat B."/>
            <person name="Kuo A."/>
            <person name="Liang C."/>
            <person name="Lipzen A."/>
            <person name="Lutzoni F."/>
            <person name="Magnuson J."/>
            <person name="Mondo S."/>
            <person name="Nolan M."/>
            <person name="Ohm R."/>
            <person name="Pangilinan J."/>
            <person name="Park H.-J."/>
            <person name="Ramirez L."/>
            <person name="Alfaro M."/>
            <person name="Sun H."/>
            <person name="Tritt A."/>
            <person name="Yoshinaga Y."/>
            <person name="Zwiers L.-H."/>
            <person name="Turgeon B."/>
            <person name="Goodwin S."/>
            <person name="Spatafora J."/>
            <person name="Crous P."/>
            <person name="Grigoriev I."/>
        </authorList>
    </citation>
    <scope>NUCLEOTIDE SEQUENCE</scope>
    <source>
        <strain evidence="1">CBS 123094</strain>
    </source>
</reference>
<accession>A0A6A5WS51</accession>
<evidence type="ECO:0000313" key="2">
    <source>
        <dbReference type="Proteomes" id="UP000799779"/>
    </source>
</evidence>
<evidence type="ECO:0000313" key="1">
    <source>
        <dbReference type="EMBL" id="KAF2000386.1"/>
    </source>
</evidence>
<dbReference type="EMBL" id="ML977589">
    <property type="protein sequence ID" value="KAF2000386.1"/>
    <property type="molecule type" value="Genomic_DNA"/>
</dbReference>
<keyword evidence="2" id="KW-1185">Reference proteome</keyword>
<protein>
    <submittedName>
        <fullName evidence="1">Uncharacterized protein</fullName>
    </submittedName>
</protein>
<name>A0A6A5WS51_9PLEO</name>
<dbReference type="OrthoDB" id="3792077at2759"/>
<dbReference type="AlphaFoldDB" id="A0A6A5WS51"/>
<dbReference type="Proteomes" id="UP000799779">
    <property type="component" value="Unassembled WGS sequence"/>
</dbReference>
<proteinExistence type="predicted"/>